<keyword evidence="1" id="KW-0472">Membrane</keyword>
<evidence type="ECO:0000256" key="3">
    <source>
        <dbReference type="ARBA" id="ARBA00023010"/>
    </source>
</evidence>
<dbReference type="GO" id="GO:0005886">
    <property type="term" value="C:plasma membrane"/>
    <property type="evidence" value="ECO:0007669"/>
    <property type="project" value="TreeGrafter"/>
</dbReference>
<dbReference type="GO" id="GO:0006886">
    <property type="term" value="P:intracellular protein transport"/>
    <property type="evidence" value="ECO:0007669"/>
    <property type="project" value="InterPro"/>
</dbReference>
<dbReference type="EMBL" id="QKXQ01000231">
    <property type="protein sequence ID" value="REH96941.1"/>
    <property type="molecule type" value="Genomic_DNA"/>
</dbReference>
<evidence type="ECO:0000259" key="5">
    <source>
        <dbReference type="PROSITE" id="PS51192"/>
    </source>
</evidence>
<keyword evidence="3" id="KW-0811">Translocation</keyword>
<evidence type="ECO:0000259" key="6">
    <source>
        <dbReference type="PROSITE" id="PS51196"/>
    </source>
</evidence>
<dbReference type="AlphaFoldDB" id="A0A3E0IQM4"/>
<reference evidence="7 8" key="1">
    <citation type="journal article" date="2018" name="Vet. Microbiol.">
        <title>Characterisation of Staphylococcus felis isolated from cats using whole genome sequencing.</title>
        <authorList>
            <person name="Worthing K."/>
            <person name="Pang S."/>
            <person name="Trott D.J."/>
            <person name="Abraham S."/>
            <person name="Coombs G.W."/>
            <person name="Jordan D."/>
            <person name="McIntyre L."/>
            <person name="Davies M.R."/>
            <person name="Norris J."/>
        </authorList>
    </citation>
    <scope>NUCLEOTIDE SEQUENCE [LARGE SCALE GENOMIC DNA]</scope>
    <source>
        <strain evidence="7 8">F9</strain>
    </source>
</reference>
<accession>A0A3E0IQM4</accession>
<dbReference type="GO" id="GO:0017038">
    <property type="term" value="P:protein import"/>
    <property type="evidence" value="ECO:0007669"/>
    <property type="project" value="InterPro"/>
</dbReference>
<feature type="domain" description="Helicase ATP-binding" evidence="5">
    <location>
        <begin position="93"/>
        <end position="239"/>
    </location>
</feature>
<dbReference type="PANTHER" id="PTHR30612:SF0">
    <property type="entry name" value="CHLOROPLAST PROTEIN-TRANSPORTING ATPASE"/>
    <property type="match status" value="1"/>
</dbReference>
<feature type="coiled-coil region" evidence="4">
    <location>
        <begin position="18"/>
        <end position="67"/>
    </location>
</feature>
<feature type="non-terminal residue" evidence="7">
    <location>
        <position position="239"/>
    </location>
</feature>
<feature type="domain" description="SecA family profile" evidence="6">
    <location>
        <begin position="1"/>
        <end position="239"/>
    </location>
</feature>
<dbReference type="SUPFAM" id="SSF52540">
    <property type="entry name" value="P-loop containing nucleoside triphosphate hydrolases"/>
    <property type="match status" value="1"/>
</dbReference>
<organism evidence="7 8">
    <name type="scientific">Staphylococcus felis</name>
    <dbReference type="NCBI Taxonomy" id="46127"/>
    <lineage>
        <taxon>Bacteria</taxon>
        <taxon>Bacillati</taxon>
        <taxon>Bacillota</taxon>
        <taxon>Bacilli</taxon>
        <taxon>Bacillales</taxon>
        <taxon>Staphylococcaceae</taxon>
        <taxon>Staphylococcus</taxon>
    </lineage>
</organism>
<dbReference type="GO" id="GO:0005829">
    <property type="term" value="C:cytosol"/>
    <property type="evidence" value="ECO:0007669"/>
    <property type="project" value="TreeGrafter"/>
</dbReference>
<dbReference type="InterPro" id="IPR014001">
    <property type="entry name" value="Helicase_ATP-bd"/>
</dbReference>
<comment type="caution">
    <text evidence="7">The sequence shown here is derived from an EMBL/GenBank/DDBJ whole genome shotgun (WGS) entry which is preliminary data.</text>
</comment>
<gene>
    <name evidence="7" type="ORF">DOS83_04815</name>
</gene>
<sequence length="239" mass="27062">MSFLTKLIDGNKKEVKRLSKLADKVIALEEDMSILTDDEIKEKTKSFQNEVQEIENIKKQEEKLEKILPEAFALVREAAKRVFNMTPYKVQIMGGIAIHRGDIAEMRTGEGKTLTATMPTYLNALTGRGVHVITVNEYLSTVQSEEMAELYNFLGLSVGLNLNSLKTEQKRDAYARDITYSTNNELGFDYLRDNMVNFKEDRVMKPLNFAIIDEVDSILIDEARTPLIISGEAEKSTSL</sequence>
<protein>
    <submittedName>
        <fullName evidence="7">Preprotein translocase subunit SecA</fullName>
    </submittedName>
</protein>
<evidence type="ECO:0000313" key="7">
    <source>
        <dbReference type="EMBL" id="REH96941.1"/>
    </source>
</evidence>
<dbReference type="PANTHER" id="PTHR30612">
    <property type="entry name" value="SECA INNER MEMBRANE COMPONENT OF SEC PROTEIN SECRETION SYSTEM"/>
    <property type="match status" value="1"/>
</dbReference>
<evidence type="ECO:0000256" key="1">
    <source>
        <dbReference type="ARBA" id="ARBA00022475"/>
    </source>
</evidence>
<dbReference type="GO" id="GO:0031522">
    <property type="term" value="C:cell envelope Sec protein transport complex"/>
    <property type="evidence" value="ECO:0007669"/>
    <property type="project" value="TreeGrafter"/>
</dbReference>
<dbReference type="Proteomes" id="UP000256562">
    <property type="component" value="Unassembled WGS sequence"/>
</dbReference>
<dbReference type="SMART" id="SM00957">
    <property type="entry name" value="SecA_DEAD"/>
    <property type="match status" value="1"/>
</dbReference>
<keyword evidence="2" id="KW-0653">Protein transport</keyword>
<dbReference type="GO" id="GO:0005524">
    <property type="term" value="F:ATP binding"/>
    <property type="evidence" value="ECO:0007669"/>
    <property type="project" value="InterPro"/>
</dbReference>
<name>A0A3E0IQM4_9STAP</name>
<dbReference type="PROSITE" id="PS51196">
    <property type="entry name" value="SECA_MOTOR_DEAD"/>
    <property type="match status" value="1"/>
</dbReference>
<evidence type="ECO:0000256" key="4">
    <source>
        <dbReference type="SAM" id="Coils"/>
    </source>
</evidence>
<dbReference type="PRINTS" id="PR00906">
    <property type="entry name" value="SECA"/>
</dbReference>
<dbReference type="GO" id="GO:0043952">
    <property type="term" value="P:protein transport by the Sec complex"/>
    <property type="evidence" value="ECO:0007669"/>
    <property type="project" value="TreeGrafter"/>
</dbReference>
<evidence type="ECO:0000256" key="2">
    <source>
        <dbReference type="ARBA" id="ARBA00022927"/>
    </source>
</evidence>
<dbReference type="GO" id="GO:0006605">
    <property type="term" value="P:protein targeting"/>
    <property type="evidence" value="ECO:0007669"/>
    <property type="project" value="InterPro"/>
</dbReference>
<dbReference type="InterPro" id="IPR014018">
    <property type="entry name" value="SecA_motor_DEAD"/>
</dbReference>
<dbReference type="InterPro" id="IPR027417">
    <property type="entry name" value="P-loop_NTPase"/>
</dbReference>
<dbReference type="Gene3D" id="3.40.50.300">
    <property type="entry name" value="P-loop containing nucleotide triphosphate hydrolases"/>
    <property type="match status" value="1"/>
</dbReference>
<keyword evidence="4" id="KW-0175">Coiled coil</keyword>
<dbReference type="CDD" id="cd17928">
    <property type="entry name" value="DEXDc_SecA"/>
    <property type="match status" value="1"/>
</dbReference>
<keyword evidence="1" id="KW-1003">Cell membrane</keyword>
<evidence type="ECO:0000313" key="8">
    <source>
        <dbReference type="Proteomes" id="UP000256562"/>
    </source>
</evidence>
<dbReference type="RefSeq" id="WP_338142158.1">
    <property type="nucleotide sequence ID" value="NZ_QKXQ01000231.1"/>
</dbReference>
<dbReference type="PROSITE" id="PS51192">
    <property type="entry name" value="HELICASE_ATP_BIND_1"/>
    <property type="match status" value="1"/>
</dbReference>
<dbReference type="InterPro" id="IPR000185">
    <property type="entry name" value="SecA"/>
</dbReference>
<keyword evidence="2" id="KW-0813">Transport</keyword>
<dbReference type="InterPro" id="IPR011115">
    <property type="entry name" value="SecA_DEAD"/>
</dbReference>
<dbReference type="Pfam" id="PF07517">
    <property type="entry name" value="SecA_DEAD"/>
    <property type="match status" value="1"/>
</dbReference>
<proteinExistence type="predicted"/>